<evidence type="ECO:0000256" key="5">
    <source>
        <dbReference type="ARBA" id="ARBA00022801"/>
    </source>
</evidence>
<evidence type="ECO:0000256" key="7">
    <source>
        <dbReference type="ARBA" id="ARBA00033711"/>
    </source>
</evidence>
<dbReference type="EMBL" id="JACHHZ010000003">
    <property type="protein sequence ID" value="MBB6094350.1"/>
    <property type="molecule type" value="Genomic_DNA"/>
</dbReference>
<sequence length="238" mass="25782">MNYRPEVRVVDFVAGARDARGLAVVIDVFRAFSVAAYAHAWGARSIVPVASVDDARSLKAADPDAVLIGERHARKLPGFDCGNSPTELELMDIQGRTLIHTTHSGTQGLTNAVNADEVLTGALVNAGAIVRYIQWRRPPLVTLVRMGHEATQRCDEDDLCAELLQRRLAGEEPEVASVPSRLRSAASALKFFDPACDWAPERDFELCTAVDRFDFILQLQPDGSLAALSVPAAGIHPT</sequence>
<dbReference type="GO" id="GO:0050545">
    <property type="term" value="F:sulfopyruvate decarboxylase activity"/>
    <property type="evidence" value="ECO:0007669"/>
    <property type="project" value="TreeGrafter"/>
</dbReference>
<dbReference type="PANTHER" id="PTHR37311">
    <property type="entry name" value="2-PHOSPHOSULFOLACTATE PHOSPHATASE-RELATED"/>
    <property type="match status" value="1"/>
</dbReference>
<dbReference type="RefSeq" id="WP_184333535.1">
    <property type="nucleotide sequence ID" value="NZ_JACHHZ010000003.1"/>
</dbReference>
<organism evidence="8 9">
    <name type="scientific">Povalibacter uvarum</name>
    <dbReference type="NCBI Taxonomy" id="732238"/>
    <lineage>
        <taxon>Bacteria</taxon>
        <taxon>Pseudomonadati</taxon>
        <taxon>Pseudomonadota</taxon>
        <taxon>Gammaproteobacteria</taxon>
        <taxon>Steroidobacterales</taxon>
        <taxon>Steroidobacteraceae</taxon>
        <taxon>Povalibacter</taxon>
    </lineage>
</organism>
<dbReference type="EC" id="3.1.3.71" evidence="3"/>
<evidence type="ECO:0000256" key="2">
    <source>
        <dbReference type="ARBA" id="ARBA00009997"/>
    </source>
</evidence>
<dbReference type="Pfam" id="PF04029">
    <property type="entry name" value="2-ph_phosp"/>
    <property type="match status" value="1"/>
</dbReference>
<evidence type="ECO:0000256" key="6">
    <source>
        <dbReference type="ARBA" id="ARBA00022842"/>
    </source>
</evidence>
<name>A0A841HQ39_9GAMM</name>
<dbReference type="GO" id="GO:0050532">
    <property type="term" value="F:2-phosphosulfolactate phosphatase activity"/>
    <property type="evidence" value="ECO:0007669"/>
    <property type="project" value="UniProtKB-EC"/>
</dbReference>
<gene>
    <name evidence="8" type="ORF">HNQ60_003231</name>
</gene>
<dbReference type="Proteomes" id="UP000588068">
    <property type="component" value="Unassembled WGS sequence"/>
</dbReference>
<dbReference type="InterPro" id="IPR005238">
    <property type="entry name" value="ComB-like"/>
</dbReference>
<accession>A0A841HQ39</accession>
<evidence type="ECO:0000313" key="8">
    <source>
        <dbReference type="EMBL" id="MBB6094350.1"/>
    </source>
</evidence>
<comment type="similarity">
    <text evidence="2">Belongs to the ComB family.</text>
</comment>
<dbReference type="AlphaFoldDB" id="A0A841HQ39"/>
<keyword evidence="9" id="KW-1185">Reference proteome</keyword>
<reference evidence="8 9" key="1">
    <citation type="submission" date="2020-08" db="EMBL/GenBank/DDBJ databases">
        <title>Genomic Encyclopedia of Type Strains, Phase IV (KMG-IV): sequencing the most valuable type-strain genomes for metagenomic binning, comparative biology and taxonomic classification.</title>
        <authorList>
            <person name="Goeker M."/>
        </authorList>
    </citation>
    <scope>NUCLEOTIDE SEQUENCE [LARGE SCALE GENOMIC DNA]</scope>
    <source>
        <strain evidence="8 9">DSM 26723</strain>
    </source>
</reference>
<evidence type="ECO:0000256" key="1">
    <source>
        <dbReference type="ARBA" id="ARBA00001946"/>
    </source>
</evidence>
<dbReference type="SUPFAM" id="SSF142823">
    <property type="entry name" value="ComB-like"/>
    <property type="match status" value="1"/>
</dbReference>
<evidence type="ECO:0000313" key="9">
    <source>
        <dbReference type="Proteomes" id="UP000588068"/>
    </source>
</evidence>
<keyword evidence="6" id="KW-0460">Magnesium</keyword>
<dbReference type="PANTHER" id="PTHR37311:SF1">
    <property type="entry name" value="2-PHOSPHOSULFOLACTATE PHOSPHATASE-RELATED"/>
    <property type="match status" value="1"/>
</dbReference>
<dbReference type="InterPro" id="IPR036702">
    <property type="entry name" value="ComB-like_sf"/>
</dbReference>
<protein>
    <recommendedName>
        <fullName evidence="4">Probable 2-phosphosulfolactate phosphatase</fullName>
        <ecNumber evidence="3">3.1.3.71</ecNumber>
    </recommendedName>
</protein>
<comment type="caution">
    <text evidence="8">The sequence shown here is derived from an EMBL/GenBank/DDBJ whole genome shotgun (WGS) entry which is preliminary data.</text>
</comment>
<comment type="catalytic activity">
    <reaction evidence="7">
        <text>(2R)-O-phospho-3-sulfolactate + H2O = (2R)-3-sulfolactate + phosphate</text>
        <dbReference type="Rhea" id="RHEA:23416"/>
        <dbReference type="ChEBI" id="CHEBI:15377"/>
        <dbReference type="ChEBI" id="CHEBI:15597"/>
        <dbReference type="ChEBI" id="CHEBI:43474"/>
        <dbReference type="ChEBI" id="CHEBI:58738"/>
        <dbReference type="EC" id="3.1.3.71"/>
    </reaction>
</comment>
<keyword evidence="5 8" id="KW-0378">Hydrolase</keyword>
<evidence type="ECO:0000256" key="3">
    <source>
        <dbReference type="ARBA" id="ARBA00012953"/>
    </source>
</evidence>
<comment type="cofactor">
    <cofactor evidence="1">
        <name>Mg(2+)</name>
        <dbReference type="ChEBI" id="CHEBI:18420"/>
    </cofactor>
</comment>
<dbReference type="GO" id="GO:0000287">
    <property type="term" value="F:magnesium ion binding"/>
    <property type="evidence" value="ECO:0007669"/>
    <property type="project" value="InterPro"/>
</dbReference>
<evidence type="ECO:0000256" key="4">
    <source>
        <dbReference type="ARBA" id="ARBA00021948"/>
    </source>
</evidence>
<dbReference type="Gene3D" id="3.90.1560.10">
    <property type="entry name" value="ComB-like"/>
    <property type="match status" value="1"/>
</dbReference>
<proteinExistence type="inferred from homology"/>